<dbReference type="Gene3D" id="3.40.50.300">
    <property type="entry name" value="P-loop containing nucleotide triphosphate hydrolases"/>
    <property type="match status" value="2"/>
</dbReference>
<dbReference type="AlphaFoldDB" id="A0A8T3ECG0"/>
<feature type="region of interest" description="Disordered" evidence="3">
    <location>
        <begin position="465"/>
        <end position="657"/>
    </location>
</feature>
<dbReference type="Proteomes" id="UP000829720">
    <property type="component" value="Unassembled WGS sequence"/>
</dbReference>
<accession>A0A8T3ECG0</accession>
<dbReference type="OrthoDB" id="416437at2759"/>
<dbReference type="PANTHER" id="PTHR43788:SF6">
    <property type="entry name" value="DNA HELICASE B"/>
    <property type="match status" value="1"/>
</dbReference>
<dbReference type="CDD" id="cd17933">
    <property type="entry name" value="DEXSc_RecD-like"/>
    <property type="match status" value="1"/>
</dbReference>
<evidence type="ECO:0000259" key="4">
    <source>
        <dbReference type="Pfam" id="PF13538"/>
    </source>
</evidence>
<reference evidence="5" key="1">
    <citation type="submission" date="2021-01" db="EMBL/GenBank/DDBJ databases">
        <authorList>
            <person name="Zahm M."/>
            <person name="Roques C."/>
            <person name="Cabau C."/>
            <person name="Klopp C."/>
            <person name="Donnadieu C."/>
            <person name="Jouanno E."/>
            <person name="Lampietro C."/>
            <person name="Louis A."/>
            <person name="Herpin A."/>
            <person name="Echchiki A."/>
            <person name="Berthelot C."/>
            <person name="Parey E."/>
            <person name="Roest-Crollius H."/>
            <person name="Braasch I."/>
            <person name="Postlethwait J."/>
            <person name="Bobe J."/>
            <person name="Montfort J."/>
            <person name="Bouchez O."/>
            <person name="Begum T."/>
            <person name="Mejri S."/>
            <person name="Adams A."/>
            <person name="Chen W.-J."/>
            <person name="Guiguen Y."/>
        </authorList>
    </citation>
    <scope>NUCLEOTIDE SEQUENCE</scope>
    <source>
        <tissue evidence="5">Blood</tissue>
    </source>
</reference>
<evidence type="ECO:0000256" key="2">
    <source>
        <dbReference type="ARBA" id="ARBA00022840"/>
    </source>
</evidence>
<feature type="compositionally biased region" description="Polar residues" evidence="3">
    <location>
        <begin position="566"/>
        <end position="576"/>
    </location>
</feature>
<comment type="caution">
    <text evidence="5">The sequence shown here is derived from an EMBL/GenBank/DDBJ whole genome shotgun (WGS) entry which is preliminary data.</text>
</comment>
<feature type="compositionally biased region" description="Polar residues" evidence="3">
    <location>
        <begin position="644"/>
        <end position="656"/>
    </location>
</feature>
<organism evidence="5 6">
    <name type="scientific">Albula goreensis</name>
    <dbReference type="NCBI Taxonomy" id="1534307"/>
    <lineage>
        <taxon>Eukaryota</taxon>
        <taxon>Metazoa</taxon>
        <taxon>Chordata</taxon>
        <taxon>Craniata</taxon>
        <taxon>Vertebrata</taxon>
        <taxon>Euteleostomi</taxon>
        <taxon>Actinopterygii</taxon>
        <taxon>Neopterygii</taxon>
        <taxon>Teleostei</taxon>
        <taxon>Albuliformes</taxon>
        <taxon>Albulidae</taxon>
        <taxon>Albula</taxon>
    </lineage>
</organism>
<dbReference type="SUPFAM" id="SSF52540">
    <property type="entry name" value="P-loop containing nucleoside triphosphate hydrolases"/>
    <property type="match status" value="1"/>
</dbReference>
<dbReference type="CDD" id="cd18809">
    <property type="entry name" value="SF1_C_RecD"/>
    <property type="match status" value="1"/>
</dbReference>
<sequence>MLGDAFGEAGKLDDDQKRAAQMICDNPVTVISGVAGCGKTSVVSLVFKEAIRQEDGKPLPSEETVKVLLTAPTGRAASLLNKRTKLPAYTLHQVIWNFMNAEKDVVGKPIKWKFSSVQALVVDEGSLVSVQILHTILEMLIKHACLKKFVLLGDLRQLPSIKPGNTMYDLFHSANVFKWAVEMRTNHRAESELIVKNAAKISEMGKRRRFRSLDFDAIVKAPDVSSLSTLLTEDSSFIHILLPSEETDDDLVEAIRNLLTSAPGLKDVRTSQFITYTRKGCEMINDLCCKHYSDHITRDDSKRFVFQPSDKVCCTKSGYVIDQEKEKESERSCDDTTKKREVKDRLCNGQIFFITRDVTEIDVRTLKKRRYLELEDYDKSRVTVWFRDLRTSCRMRHAWCRTIHTFQGSEAETIVYVMGKSSHQNWRYVYTAVTRGQKRVYIISTEDQLRKAVEQWDHKRQTQLERLVKQEVNQRKGMEGEKATKAPHTPHGGSPTPGPDTGPSPGSGPGLSTPRTSEVPTQPETNRQFQPRNLWEKDVECDTSPTEKTDPFRNRANGSCAEDHGNSVNTTTQTGVFSHVDLPEKVLQAERESRGSDRHKRPVTPTTGQQSPQPKQPRNASEYVRKDDPAAGAAESMEVDVRSLDTTSTPSQNPRTPSAFEVLMKRNWLPPPSVGTLSAQKKVHNAVLELLKKRGIGWQADSTQAKVVVDTLSKVLFSLDTHHEELKEQGANIPVVFPSFQGFHPWKKNKKSKPKLSKSDLDSHDTDLSKVIDILSKNAQAKSFKSDVEKLQTALSICNPLD</sequence>
<dbReference type="Gene3D" id="2.30.30.940">
    <property type="match status" value="1"/>
</dbReference>
<dbReference type="InterPro" id="IPR027785">
    <property type="entry name" value="UvrD-like_helicase_C"/>
</dbReference>
<dbReference type="Pfam" id="PF13538">
    <property type="entry name" value="UvrD_C_2"/>
    <property type="match status" value="1"/>
</dbReference>
<feature type="compositionally biased region" description="Basic and acidic residues" evidence="3">
    <location>
        <begin position="581"/>
        <end position="596"/>
    </location>
</feature>
<dbReference type="InterPro" id="IPR027417">
    <property type="entry name" value="P-loop_NTPase"/>
</dbReference>
<evidence type="ECO:0000313" key="6">
    <source>
        <dbReference type="Proteomes" id="UP000829720"/>
    </source>
</evidence>
<feature type="compositionally biased region" description="Polar residues" evidence="3">
    <location>
        <begin position="518"/>
        <end position="531"/>
    </location>
</feature>
<name>A0A8T3ECG0_9TELE</name>
<dbReference type="Pfam" id="PF13604">
    <property type="entry name" value="AAA_30"/>
    <property type="match status" value="1"/>
</dbReference>
<dbReference type="GO" id="GO:0005524">
    <property type="term" value="F:ATP binding"/>
    <property type="evidence" value="ECO:0007669"/>
    <property type="project" value="UniProtKB-KW"/>
</dbReference>
<dbReference type="GO" id="GO:0017116">
    <property type="term" value="F:single-stranded DNA helicase activity"/>
    <property type="evidence" value="ECO:0007669"/>
    <property type="project" value="TreeGrafter"/>
</dbReference>
<gene>
    <name evidence="5" type="ORF">AGOR_G00015980</name>
</gene>
<keyword evidence="1" id="KW-0547">Nucleotide-binding</keyword>
<dbReference type="EMBL" id="JAERUA010000001">
    <property type="protein sequence ID" value="KAI1905418.1"/>
    <property type="molecule type" value="Genomic_DNA"/>
</dbReference>
<proteinExistence type="predicted"/>
<dbReference type="GO" id="GO:2000042">
    <property type="term" value="P:negative regulation of double-strand break repair via homologous recombination"/>
    <property type="evidence" value="ECO:0007669"/>
    <property type="project" value="TreeGrafter"/>
</dbReference>
<feature type="compositionally biased region" description="Low complexity" evidence="3">
    <location>
        <begin position="503"/>
        <end position="517"/>
    </location>
</feature>
<dbReference type="PANTHER" id="PTHR43788">
    <property type="entry name" value="DNA2/NAM7 HELICASE FAMILY MEMBER"/>
    <property type="match status" value="1"/>
</dbReference>
<keyword evidence="6" id="KW-1185">Reference proteome</keyword>
<feature type="compositionally biased region" description="Basic and acidic residues" evidence="3">
    <location>
        <begin position="534"/>
        <end position="553"/>
    </location>
</feature>
<feature type="domain" description="UvrD-like helicase C-terminal" evidence="4">
    <location>
        <begin position="397"/>
        <end position="443"/>
    </location>
</feature>
<protein>
    <recommendedName>
        <fullName evidence="4">UvrD-like helicase C-terminal domain-containing protein</fullName>
    </recommendedName>
</protein>
<evidence type="ECO:0000256" key="1">
    <source>
        <dbReference type="ARBA" id="ARBA00022741"/>
    </source>
</evidence>
<evidence type="ECO:0000256" key="3">
    <source>
        <dbReference type="SAM" id="MobiDB-lite"/>
    </source>
</evidence>
<dbReference type="InterPro" id="IPR050534">
    <property type="entry name" value="Coronavir_polyprotein_1ab"/>
</dbReference>
<keyword evidence="2" id="KW-0067">ATP-binding</keyword>
<feature type="compositionally biased region" description="Polar residues" evidence="3">
    <location>
        <begin position="604"/>
        <end position="619"/>
    </location>
</feature>
<evidence type="ECO:0000313" key="5">
    <source>
        <dbReference type="EMBL" id="KAI1905418.1"/>
    </source>
</evidence>
<feature type="compositionally biased region" description="Basic and acidic residues" evidence="3">
    <location>
        <begin position="465"/>
        <end position="484"/>
    </location>
</feature>